<evidence type="ECO:0000313" key="3">
    <source>
        <dbReference type="Proteomes" id="UP001522868"/>
    </source>
</evidence>
<feature type="compositionally biased region" description="Basic and acidic residues" evidence="1">
    <location>
        <begin position="449"/>
        <end position="459"/>
    </location>
</feature>
<organism evidence="2 3">
    <name type="scientific">Streptomyces lichenis</name>
    <dbReference type="NCBI Taxonomy" id="2306967"/>
    <lineage>
        <taxon>Bacteria</taxon>
        <taxon>Bacillati</taxon>
        <taxon>Actinomycetota</taxon>
        <taxon>Actinomycetes</taxon>
        <taxon>Kitasatosporales</taxon>
        <taxon>Streptomycetaceae</taxon>
        <taxon>Streptomyces</taxon>
    </lineage>
</organism>
<name>A0ABT0II14_9ACTN</name>
<feature type="compositionally biased region" description="Gly residues" evidence="1">
    <location>
        <begin position="492"/>
        <end position="518"/>
    </location>
</feature>
<dbReference type="RefSeq" id="WP_248636792.1">
    <property type="nucleotide sequence ID" value="NZ_JALPTH010000033.1"/>
</dbReference>
<proteinExistence type="predicted"/>
<gene>
    <name evidence="2" type="ORF">M1O15_26970</name>
</gene>
<sequence>MISPGGIPLYTGDFGELAKAVESLRSDAIGIRSGGRDAHSRFQAVAAYYVAPESDQLLASTQPVMDKADEFAGAIESLADALETFAAEAKPHADRLKELKQQAFAFVRSVDGDDDWTEDKEKVDKHEALLDDVAVARAGFKEAERDAANAINALSTVICRPAWVPDDGTHKPGMYGESAELLKGAKDLPWGSPEGQTYERWSLDWWGHGAKSWVWDGLVVDSVVGGLDGLGTLVGFHGTDARDEAWDGLGRTFVGGYAYGMDLIGQGDALSDWQRESKAYAKEFGKQFVAYDMWEEDPARAHAVVSFNLLTLGSGPLAAAAKLGKGGSLARAAGTVAKVGDLVDPLSGALKATKALADLPKVSAVVANISESLKLPPSKFPDGVLDLDDRYRIDADGNLVPINPDGTPHTAPPRQEPSAADRATGSPDRDRELVGAGARRPENSVGSGDHTRLGDDVPGDRPGGAGHAGAPAGPNGASTSGGSHSGHFPAGGEPGGAGHGAGDGHGAGVPDGPGGGAADGPDAQTGNDQSSDGSRPPANGQPDSFPPPQESRPFVRGGETEQQIREVLSRGKPKPGDLEKALANLAEHPAGQEIADLIASGRFKGLTNFEDVVSAFSHQNMMPGGFEQLRLAARLQENGISDISFDIKENVELRPGVSTGPDTDMDVMARTSDGKIYGYQFKGVSNPKKSIQKIWDNIDQLESCKADVKVFVLDTKGTMASLLASKIEGRLARIYAETGVSVVLRVEDGTLMYPPGATFIPGVRS</sequence>
<accession>A0ABT0II14</accession>
<dbReference type="Proteomes" id="UP001522868">
    <property type="component" value="Unassembled WGS sequence"/>
</dbReference>
<keyword evidence="3" id="KW-1185">Reference proteome</keyword>
<evidence type="ECO:0008006" key="4">
    <source>
        <dbReference type="Google" id="ProtNLM"/>
    </source>
</evidence>
<evidence type="ECO:0000313" key="2">
    <source>
        <dbReference type="EMBL" id="MCK8680967.1"/>
    </source>
</evidence>
<dbReference type="EMBL" id="JALPTH010000033">
    <property type="protein sequence ID" value="MCK8680967.1"/>
    <property type="molecule type" value="Genomic_DNA"/>
</dbReference>
<protein>
    <recommendedName>
        <fullName evidence="4">Tox-REase-7 domain-containing protein</fullName>
    </recommendedName>
</protein>
<comment type="caution">
    <text evidence="2">The sequence shown here is derived from an EMBL/GenBank/DDBJ whole genome shotgun (WGS) entry which is preliminary data.</text>
</comment>
<feature type="compositionally biased region" description="Polar residues" evidence="1">
    <location>
        <begin position="524"/>
        <end position="533"/>
    </location>
</feature>
<reference evidence="2 3" key="1">
    <citation type="submission" date="2022-04" db="EMBL/GenBank/DDBJ databases">
        <title>Streptomyces sp. nov. LCR6-01 isolated from Lichen of Dirinaria sp.</title>
        <authorList>
            <person name="Kanchanasin P."/>
            <person name="Tanasupawat S."/>
            <person name="Phongsopitanun W."/>
        </authorList>
    </citation>
    <scope>NUCLEOTIDE SEQUENCE [LARGE SCALE GENOMIC DNA]</scope>
    <source>
        <strain evidence="2 3">LCR6-01</strain>
    </source>
</reference>
<evidence type="ECO:0000256" key="1">
    <source>
        <dbReference type="SAM" id="MobiDB-lite"/>
    </source>
</evidence>
<feature type="region of interest" description="Disordered" evidence="1">
    <location>
        <begin position="396"/>
        <end position="562"/>
    </location>
</feature>
<feature type="compositionally biased region" description="Low complexity" evidence="1">
    <location>
        <begin position="468"/>
        <end position="491"/>
    </location>
</feature>